<dbReference type="EMBL" id="JANKHO010000849">
    <property type="protein sequence ID" value="KAJ3505737.1"/>
    <property type="molecule type" value="Genomic_DNA"/>
</dbReference>
<comment type="caution">
    <text evidence="3">The sequence shown here is derived from an EMBL/GenBank/DDBJ whole genome shotgun (WGS) entry which is preliminary data.</text>
</comment>
<dbReference type="InterPro" id="IPR000095">
    <property type="entry name" value="CRIB_dom"/>
</dbReference>
<dbReference type="Proteomes" id="UP001148786">
    <property type="component" value="Unassembled WGS sequence"/>
</dbReference>
<evidence type="ECO:0000313" key="4">
    <source>
        <dbReference type="Proteomes" id="UP001148786"/>
    </source>
</evidence>
<feature type="compositionally biased region" description="Polar residues" evidence="1">
    <location>
        <begin position="53"/>
        <end position="64"/>
    </location>
</feature>
<protein>
    <recommendedName>
        <fullName evidence="2">CRIB domain-containing protein</fullName>
    </recommendedName>
</protein>
<name>A0A9W8JZF7_9AGAR</name>
<dbReference type="OrthoDB" id="3071307at2759"/>
<dbReference type="PROSITE" id="PS50108">
    <property type="entry name" value="CRIB"/>
    <property type="match status" value="1"/>
</dbReference>
<gene>
    <name evidence="3" type="ORF">NLJ89_g7259</name>
</gene>
<feature type="compositionally biased region" description="Acidic residues" evidence="1">
    <location>
        <begin position="160"/>
        <end position="171"/>
    </location>
</feature>
<dbReference type="AlphaFoldDB" id="A0A9W8JZF7"/>
<reference evidence="3" key="1">
    <citation type="submission" date="2022-07" db="EMBL/GenBank/DDBJ databases">
        <title>Genome Sequence of Agrocybe chaxingu.</title>
        <authorList>
            <person name="Buettner E."/>
        </authorList>
    </citation>
    <scope>NUCLEOTIDE SEQUENCE</scope>
    <source>
        <strain evidence="3">MP-N11</strain>
    </source>
</reference>
<feature type="compositionally biased region" description="Low complexity" evidence="1">
    <location>
        <begin position="38"/>
        <end position="52"/>
    </location>
</feature>
<evidence type="ECO:0000313" key="3">
    <source>
        <dbReference type="EMBL" id="KAJ3505737.1"/>
    </source>
</evidence>
<keyword evidence="4" id="KW-1185">Reference proteome</keyword>
<feature type="compositionally biased region" description="Low complexity" evidence="1">
    <location>
        <begin position="89"/>
        <end position="115"/>
    </location>
</feature>
<evidence type="ECO:0000259" key="2">
    <source>
        <dbReference type="PROSITE" id="PS50108"/>
    </source>
</evidence>
<sequence length="287" mass="31455">MASTESGSSRFKPFKFTERPPPPPPKDPAYLLRNNNRSTTSLGSPELLPSSSQTAPASPISPSIQYAIRRANSPSPSPFSSPENNHMDQSSTSLLSPPTQQQQQLIDAATASTSTGQGGSTSVEGRQRQTQMTLTKKDKALAFLKFPKRSPRTPPAAAWSEEDPTPGSEDDAISLPWNFQHNIHVDEGWWDVMEEASEATRLRWQSAPILSSAEERTIMAFAGLSVEGRRRVPHLTGGPVLAGYASRRWRDWPIESVEERGMDALSEKVIRNSCLCLGTLGSAELLW</sequence>
<feature type="domain" description="CRIB" evidence="2">
    <location>
        <begin position="173"/>
        <end position="186"/>
    </location>
</feature>
<proteinExistence type="predicted"/>
<accession>A0A9W8JZF7</accession>
<feature type="region of interest" description="Disordered" evidence="1">
    <location>
        <begin position="1"/>
        <end position="171"/>
    </location>
</feature>
<organism evidence="3 4">
    <name type="scientific">Agrocybe chaxingu</name>
    <dbReference type="NCBI Taxonomy" id="84603"/>
    <lineage>
        <taxon>Eukaryota</taxon>
        <taxon>Fungi</taxon>
        <taxon>Dikarya</taxon>
        <taxon>Basidiomycota</taxon>
        <taxon>Agaricomycotina</taxon>
        <taxon>Agaricomycetes</taxon>
        <taxon>Agaricomycetidae</taxon>
        <taxon>Agaricales</taxon>
        <taxon>Agaricineae</taxon>
        <taxon>Strophariaceae</taxon>
        <taxon>Agrocybe</taxon>
    </lineage>
</organism>
<evidence type="ECO:0000256" key="1">
    <source>
        <dbReference type="SAM" id="MobiDB-lite"/>
    </source>
</evidence>